<feature type="coiled-coil region" evidence="4">
    <location>
        <begin position="463"/>
        <end position="501"/>
    </location>
</feature>
<keyword evidence="5" id="KW-1133">Transmembrane helix</keyword>
<name>A0ABU2CF97_9BURK</name>
<feature type="domain" description="HAMP" evidence="7">
    <location>
        <begin position="206"/>
        <end position="258"/>
    </location>
</feature>
<evidence type="ECO:0000313" key="8">
    <source>
        <dbReference type="EMBL" id="MDR7379978.1"/>
    </source>
</evidence>
<dbReference type="InterPro" id="IPR003660">
    <property type="entry name" value="HAMP_dom"/>
</dbReference>
<evidence type="ECO:0000259" key="6">
    <source>
        <dbReference type="PROSITE" id="PS50111"/>
    </source>
</evidence>
<reference evidence="8 9" key="1">
    <citation type="submission" date="2023-07" db="EMBL/GenBank/DDBJ databases">
        <title>Sorghum-associated microbial communities from plants grown in Nebraska, USA.</title>
        <authorList>
            <person name="Schachtman D."/>
        </authorList>
    </citation>
    <scope>NUCLEOTIDE SEQUENCE [LARGE SCALE GENOMIC DNA]</scope>
    <source>
        <strain evidence="8 9">BE313</strain>
    </source>
</reference>
<feature type="domain" description="Methyl-accepting transducer" evidence="6">
    <location>
        <begin position="263"/>
        <end position="492"/>
    </location>
</feature>
<evidence type="ECO:0000256" key="1">
    <source>
        <dbReference type="ARBA" id="ARBA00022481"/>
    </source>
</evidence>
<evidence type="ECO:0000256" key="5">
    <source>
        <dbReference type="SAM" id="Phobius"/>
    </source>
</evidence>
<organism evidence="8 9">
    <name type="scientific">Rhodoferax ferrireducens</name>
    <dbReference type="NCBI Taxonomy" id="192843"/>
    <lineage>
        <taxon>Bacteria</taxon>
        <taxon>Pseudomonadati</taxon>
        <taxon>Pseudomonadota</taxon>
        <taxon>Betaproteobacteria</taxon>
        <taxon>Burkholderiales</taxon>
        <taxon>Comamonadaceae</taxon>
        <taxon>Rhodoferax</taxon>
    </lineage>
</organism>
<evidence type="ECO:0000256" key="3">
    <source>
        <dbReference type="PROSITE-ProRule" id="PRU00284"/>
    </source>
</evidence>
<keyword evidence="3" id="KW-0807">Transducer</keyword>
<keyword evidence="5" id="KW-0472">Membrane</keyword>
<feature type="transmembrane region" description="Helical" evidence="5">
    <location>
        <begin position="184"/>
        <end position="205"/>
    </location>
</feature>
<protein>
    <submittedName>
        <fullName evidence="8">Methyl-accepting chemotaxis protein</fullName>
    </submittedName>
</protein>
<dbReference type="Gene3D" id="1.10.287.950">
    <property type="entry name" value="Methyl-accepting chemotaxis protein"/>
    <property type="match status" value="1"/>
</dbReference>
<evidence type="ECO:0000256" key="4">
    <source>
        <dbReference type="SAM" id="Coils"/>
    </source>
</evidence>
<dbReference type="InterPro" id="IPR004089">
    <property type="entry name" value="MCPsignal_dom"/>
</dbReference>
<keyword evidence="4" id="KW-0175">Coiled coil</keyword>
<gene>
    <name evidence="8" type="ORF">J2X19_004680</name>
</gene>
<dbReference type="Pfam" id="PF00015">
    <property type="entry name" value="MCPsignal"/>
    <property type="match status" value="1"/>
</dbReference>
<accession>A0ABU2CF97</accession>
<comment type="similarity">
    <text evidence="2">Belongs to the methyl-accepting chemotaxis (MCP) protein family.</text>
</comment>
<evidence type="ECO:0000256" key="2">
    <source>
        <dbReference type="ARBA" id="ARBA00029447"/>
    </source>
</evidence>
<dbReference type="EMBL" id="JAVDXT010000006">
    <property type="protein sequence ID" value="MDR7379978.1"/>
    <property type="molecule type" value="Genomic_DNA"/>
</dbReference>
<dbReference type="SMART" id="SM00283">
    <property type="entry name" value="MA"/>
    <property type="match status" value="1"/>
</dbReference>
<dbReference type="Pfam" id="PF00672">
    <property type="entry name" value="HAMP"/>
    <property type="match status" value="1"/>
</dbReference>
<dbReference type="InterPro" id="IPR051310">
    <property type="entry name" value="MCP_chemotaxis"/>
</dbReference>
<dbReference type="PROSITE" id="PS50111">
    <property type="entry name" value="CHEMOTAXIS_TRANSDUC_2"/>
    <property type="match status" value="1"/>
</dbReference>
<dbReference type="InterPro" id="IPR004090">
    <property type="entry name" value="Chemotax_Me-accpt_rcpt"/>
</dbReference>
<keyword evidence="1" id="KW-0488">Methylation</keyword>
<dbReference type="SMART" id="SM00304">
    <property type="entry name" value="HAMP"/>
    <property type="match status" value="1"/>
</dbReference>
<evidence type="ECO:0000313" key="9">
    <source>
        <dbReference type="Proteomes" id="UP001180487"/>
    </source>
</evidence>
<sequence length="511" mass="53019">MRLRNQILAIGLAGAVMASLVGGMGLFSAARLAGAFDNSVSMGQAVQSSQQAAMMQGAVRGDVLRALFGSISRDKDQISGAQKDLADHIALFHTSFQKLDSLPLSPDVKAVIAATQPQVKQYTEAASRVLDLTAKGAMAAGAIPEFNRLFAELEKQMAVQVVAIDKDVQALSGRSSQVVAQATLLVGTALVVAIVLLVLAALWLARHLGRPMAYAVQIADQLAEGDLSQIVHPVGNDETLQLLNAMARMQTSFSGIVRSVKANAENVAIASAEIAQGNHDLSARTEHQASALQQTAASMEQLRATVSHNDQNAKQANQLALGSSSVAVQGGEVVGQVVETMKGINDSSKKIADIISVIDGIAFQTNILALNAAVEAARAGEQGRGFAVVASEVRSLAGRSADAAKEIKLLIGTSVQRVEQGSALVDRAGATMAEVVGSIRRVTDIMGEISASSSEQNAGVSQVSEAVAQIDQATQQNAALVEEMAAAASSLKAQAQELVQTVAVFKLGEGS</sequence>
<dbReference type="PANTHER" id="PTHR43531:SF14">
    <property type="entry name" value="METHYL-ACCEPTING CHEMOTAXIS PROTEIN I-RELATED"/>
    <property type="match status" value="1"/>
</dbReference>
<keyword evidence="9" id="KW-1185">Reference proteome</keyword>
<evidence type="ECO:0000259" key="7">
    <source>
        <dbReference type="PROSITE" id="PS50885"/>
    </source>
</evidence>
<proteinExistence type="inferred from homology"/>
<comment type="caution">
    <text evidence="8">The sequence shown here is derived from an EMBL/GenBank/DDBJ whole genome shotgun (WGS) entry which is preliminary data.</text>
</comment>
<keyword evidence="5" id="KW-0812">Transmembrane</keyword>
<dbReference type="RefSeq" id="WP_310376909.1">
    <property type="nucleotide sequence ID" value="NZ_JAVDXT010000006.1"/>
</dbReference>
<dbReference type="CDD" id="cd11386">
    <property type="entry name" value="MCP_signal"/>
    <property type="match status" value="1"/>
</dbReference>
<dbReference type="Proteomes" id="UP001180487">
    <property type="component" value="Unassembled WGS sequence"/>
</dbReference>
<dbReference type="PANTHER" id="PTHR43531">
    <property type="entry name" value="PROTEIN ICFG"/>
    <property type="match status" value="1"/>
</dbReference>
<dbReference type="PRINTS" id="PR00260">
    <property type="entry name" value="CHEMTRNSDUCR"/>
</dbReference>
<dbReference type="PROSITE" id="PS50885">
    <property type="entry name" value="HAMP"/>
    <property type="match status" value="1"/>
</dbReference>
<dbReference type="SUPFAM" id="SSF58104">
    <property type="entry name" value="Methyl-accepting chemotaxis protein (MCP) signaling domain"/>
    <property type="match status" value="1"/>
</dbReference>